<dbReference type="SUPFAM" id="SSF56281">
    <property type="entry name" value="Metallo-hydrolase/oxidoreductase"/>
    <property type="match status" value="1"/>
</dbReference>
<evidence type="ECO:0000313" key="6">
    <source>
        <dbReference type="EMBL" id="MDQ0361843.1"/>
    </source>
</evidence>
<dbReference type="RefSeq" id="WP_307408925.1">
    <property type="nucleotide sequence ID" value="NZ_JAUSUR010000004.1"/>
</dbReference>
<name>A0ABU0E4L0_9FIRM</name>
<dbReference type="Proteomes" id="UP001230220">
    <property type="component" value="Unassembled WGS sequence"/>
</dbReference>
<dbReference type="InterPro" id="IPR001279">
    <property type="entry name" value="Metallo-B-lactamas"/>
</dbReference>
<sequence>MKISTYNGYSIYCISLIRCNCYLLKSKDRSILIDTGVKRERKKIISFLKKHHVHQLDCIILTHSHSNHAQNAAYFQNYYRCPIYAHRLAIYPLLGGYCSVPKGAKLYSKLVERLARLSKNWNQFPPCFDVRDIQTLPWRDYFGIQNPVFNTPGHSADSITLVFGEIAIVGDSMTNVIGDNVLPPFVDNKKQLMYSWYSLLLLDIQIFYPAHGTKISLEKARYSYFHHYKTIY</sequence>
<keyword evidence="4" id="KW-0862">Zinc</keyword>
<accession>A0ABU0E4L0</accession>
<dbReference type="SMART" id="SM00849">
    <property type="entry name" value="Lactamase_B"/>
    <property type="match status" value="1"/>
</dbReference>
<dbReference type="Gene3D" id="3.60.15.10">
    <property type="entry name" value="Ribonuclease Z/Hydroxyacylglutathione hydrolase-like"/>
    <property type="match status" value="1"/>
</dbReference>
<dbReference type="InterPro" id="IPR036866">
    <property type="entry name" value="RibonucZ/Hydroxyglut_hydro"/>
</dbReference>
<keyword evidence="7" id="KW-1185">Reference proteome</keyword>
<dbReference type="EMBL" id="JAUSUR010000004">
    <property type="protein sequence ID" value="MDQ0361843.1"/>
    <property type="molecule type" value="Genomic_DNA"/>
</dbReference>
<evidence type="ECO:0000313" key="7">
    <source>
        <dbReference type="Proteomes" id="UP001230220"/>
    </source>
</evidence>
<protein>
    <submittedName>
        <fullName evidence="6">Glyoxylase-like metal-dependent hydrolase (Beta-lactamase superfamily II)</fullName>
    </submittedName>
</protein>
<evidence type="ECO:0000256" key="4">
    <source>
        <dbReference type="ARBA" id="ARBA00022833"/>
    </source>
</evidence>
<reference evidence="6 7" key="1">
    <citation type="submission" date="2023-07" db="EMBL/GenBank/DDBJ databases">
        <title>Genomic Encyclopedia of Type Strains, Phase IV (KMG-IV): sequencing the most valuable type-strain genomes for metagenomic binning, comparative biology and taxonomic classification.</title>
        <authorList>
            <person name="Goeker M."/>
        </authorList>
    </citation>
    <scope>NUCLEOTIDE SEQUENCE [LARGE SCALE GENOMIC DNA]</scope>
    <source>
        <strain evidence="6 7">DSM 16784</strain>
    </source>
</reference>
<proteinExistence type="predicted"/>
<evidence type="ECO:0000259" key="5">
    <source>
        <dbReference type="SMART" id="SM00849"/>
    </source>
</evidence>
<keyword evidence="2" id="KW-0479">Metal-binding</keyword>
<comment type="cofactor">
    <cofactor evidence="1">
        <name>Zn(2+)</name>
        <dbReference type="ChEBI" id="CHEBI:29105"/>
    </cofactor>
</comment>
<keyword evidence="3" id="KW-0378">Hydrolase</keyword>
<evidence type="ECO:0000256" key="1">
    <source>
        <dbReference type="ARBA" id="ARBA00001947"/>
    </source>
</evidence>
<dbReference type="Pfam" id="PF00753">
    <property type="entry name" value="Lactamase_B"/>
    <property type="match status" value="1"/>
</dbReference>
<dbReference type="InterPro" id="IPR051453">
    <property type="entry name" value="MBL_Glyoxalase_II"/>
</dbReference>
<comment type="caution">
    <text evidence="6">The sequence shown here is derived from an EMBL/GenBank/DDBJ whole genome shotgun (WGS) entry which is preliminary data.</text>
</comment>
<feature type="domain" description="Metallo-beta-lactamase" evidence="5">
    <location>
        <begin position="18"/>
        <end position="211"/>
    </location>
</feature>
<dbReference type="PANTHER" id="PTHR46233">
    <property type="entry name" value="HYDROXYACYLGLUTATHIONE HYDROLASE GLOC"/>
    <property type="match status" value="1"/>
</dbReference>
<gene>
    <name evidence="6" type="ORF">J2S15_002593</name>
</gene>
<evidence type="ECO:0000256" key="2">
    <source>
        <dbReference type="ARBA" id="ARBA00022723"/>
    </source>
</evidence>
<dbReference type="PANTHER" id="PTHR46233:SF3">
    <property type="entry name" value="HYDROXYACYLGLUTATHIONE HYDROLASE GLOC"/>
    <property type="match status" value="1"/>
</dbReference>
<evidence type="ECO:0000256" key="3">
    <source>
        <dbReference type="ARBA" id="ARBA00022801"/>
    </source>
</evidence>
<organism evidence="6 7">
    <name type="scientific">Breznakia pachnodae</name>
    <dbReference type="NCBI Taxonomy" id="265178"/>
    <lineage>
        <taxon>Bacteria</taxon>
        <taxon>Bacillati</taxon>
        <taxon>Bacillota</taxon>
        <taxon>Erysipelotrichia</taxon>
        <taxon>Erysipelotrichales</taxon>
        <taxon>Erysipelotrichaceae</taxon>
        <taxon>Breznakia</taxon>
    </lineage>
</organism>